<accession>A0A9W4X1H7</accession>
<dbReference type="OrthoDB" id="2303598at2759"/>
<organism evidence="1 2">
    <name type="scientific">Funneliformis geosporum</name>
    <dbReference type="NCBI Taxonomy" id="1117311"/>
    <lineage>
        <taxon>Eukaryota</taxon>
        <taxon>Fungi</taxon>
        <taxon>Fungi incertae sedis</taxon>
        <taxon>Mucoromycota</taxon>
        <taxon>Glomeromycotina</taxon>
        <taxon>Glomeromycetes</taxon>
        <taxon>Glomerales</taxon>
        <taxon>Glomeraceae</taxon>
        <taxon>Funneliformis</taxon>
    </lineage>
</organism>
<gene>
    <name evidence="1" type="ORF">FWILDA_LOCUS13536</name>
</gene>
<proteinExistence type="predicted"/>
<feature type="non-terminal residue" evidence="1">
    <location>
        <position position="1"/>
    </location>
</feature>
<sequence length="129" mass="14877">IAMKKPTFKDLICDRQRVCIAFSAMAVTQDTYKYCILGDLEEIFGFKESRFIIDSILKILNPFLFDNTGVNVKNHGGEAKNNEFIHTYQNSGKKIKIHYEQDSIFLEVKEKAEINGNIMKLCKSIKFCK</sequence>
<keyword evidence="2" id="KW-1185">Reference proteome</keyword>
<evidence type="ECO:0000313" key="2">
    <source>
        <dbReference type="Proteomes" id="UP001153678"/>
    </source>
</evidence>
<name>A0A9W4X1H7_9GLOM</name>
<dbReference type="AlphaFoldDB" id="A0A9W4X1H7"/>
<evidence type="ECO:0000313" key="1">
    <source>
        <dbReference type="EMBL" id="CAI2188354.1"/>
    </source>
</evidence>
<comment type="caution">
    <text evidence="1">The sequence shown here is derived from an EMBL/GenBank/DDBJ whole genome shotgun (WGS) entry which is preliminary data.</text>
</comment>
<protein>
    <submittedName>
        <fullName evidence="1">7723_t:CDS:1</fullName>
    </submittedName>
</protein>
<dbReference type="Proteomes" id="UP001153678">
    <property type="component" value="Unassembled WGS sequence"/>
</dbReference>
<reference evidence="1" key="1">
    <citation type="submission" date="2022-08" db="EMBL/GenBank/DDBJ databases">
        <authorList>
            <person name="Kallberg Y."/>
            <person name="Tangrot J."/>
            <person name="Rosling A."/>
        </authorList>
    </citation>
    <scope>NUCLEOTIDE SEQUENCE</scope>
    <source>
        <strain evidence="1">Wild A</strain>
    </source>
</reference>
<dbReference type="EMBL" id="CAMKVN010005157">
    <property type="protein sequence ID" value="CAI2188354.1"/>
    <property type="molecule type" value="Genomic_DNA"/>
</dbReference>